<reference evidence="2" key="1">
    <citation type="journal article" date="2019" name="Int. J. Syst. Evol. Microbiol.">
        <title>The Global Catalogue of Microorganisms (GCM) 10K type strain sequencing project: providing services to taxonomists for standard genome sequencing and annotation.</title>
        <authorList>
            <consortium name="The Broad Institute Genomics Platform"/>
            <consortium name="The Broad Institute Genome Sequencing Center for Infectious Disease"/>
            <person name="Wu L."/>
            <person name="Ma J."/>
        </authorList>
    </citation>
    <scope>NUCLEOTIDE SEQUENCE [LARGE SCALE GENOMIC DNA]</scope>
    <source>
        <strain evidence="2">JCM 17805</strain>
    </source>
</reference>
<protein>
    <recommendedName>
        <fullName evidence="3">Conjugal transfer protein TraU</fullName>
    </recommendedName>
</protein>
<sequence length="231" mass="26146">MSLAGAEIGISDKRNQGTPGQNSPSARQLGMWHYHYYAYPLLLMLEIWFPGRCSDGYMDFDLMYMSELDPTWYDDELSFFTTPEAVLFTNPGALAACIPDALATAAGQPIQELFWCMGNWGTMYPFTGNTLEKGDLAANTSQVGTKAIASMHRRGLARLTMGDDSLCRPILFPTIPKPQYKMSMFYPIAETQDTHWIGEATVNWGMWRNTPTEQDAVYILWRWQDCCNSML</sequence>
<evidence type="ECO:0000313" key="2">
    <source>
        <dbReference type="Proteomes" id="UP001500604"/>
    </source>
</evidence>
<dbReference type="EMBL" id="BAABFL010000130">
    <property type="protein sequence ID" value="GAA4649316.1"/>
    <property type="molecule type" value="Genomic_DNA"/>
</dbReference>
<proteinExistence type="predicted"/>
<keyword evidence="2" id="KW-1185">Reference proteome</keyword>
<gene>
    <name evidence="1" type="ORF">GCM10023116_15900</name>
</gene>
<accession>A0ABP8V0B4</accession>
<dbReference type="Proteomes" id="UP001500604">
    <property type="component" value="Unassembled WGS sequence"/>
</dbReference>
<dbReference type="InterPro" id="IPR009649">
    <property type="entry name" value="TraU"/>
</dbReference>
<organism evidence="1 2">
    <name type="scientific">Kistimonas scapharcae</name>
    <dbReference type="NCBI Taxonomy" id="1036133"/>
    <lineage>
        <taxon>Bacteria</taxon>
        <taxon>Pseudomonadati</taxon>
        <taxon>Pseudomonadota</taxon>
        <taxon>Gammaproteobacteria</taxon>
        <taxon>Oceanospirillales</taxon>
        <taxon>Endozoicomonadaceae</taxon>
        <taxon>Kistimonas</taxon>
    </lineage>
</organism>
<name>A0ABP8V0B4_9GAMM</name>
<dbReference type="Pfam" id="PF06834">
    <property type="entry name" value="TraU"/>
    <property type="match status" value="1"/>
</dbReference>
<evidence type="ECO:0000313" key="1">
    <source>
        <dbReference type="EMBL" id="GAA4649316.1"/>
    </source>
</evidence>
<evidence type="ECO:0008006" key="3">
    <source>
        <dbReference type="Google" id="ProtNLM"/>
    </source>
</evidence>
<comment type="caution">
    <text evidence="1">The sequence shown here is derived from an EMBL/GenBank/DDBJ whole genome shotgun (WGS) entry which is preliminary data.</text>
</comment>